<dbReference type="EMBL" id="CADCXV010001042">
    <property type="protein sequence ID" value="CAB0040683.1"/>
    <property type="molecule type" value="Genomic_DNA"/>
</dbReference>
<dbReference type="OrthoDB" id="10063195at2759"/>
<accession>A0A6H5IXS5</accession>
<proteinExistence type="predicted"/>
<name>A0A6H5IXS5_9HYME</name>
<gene>
    <name evidence="1" type="ORF">TBRA_LOCUS12378</name>
</gene>
<dbReference type="Proteomes" id="UP000479190">
    <property type="component" value="Unassembled WGS sequence"/>
</dbReference>
<reference evidence="1 2" key="1">
    <citation type="submission" date="2020-02" db="EMBL/GenBank/DDBJ databases">
        <authorList>
            <person name="Ferguson B K."/>
        </authorList>
    </citation>
    <scope>NUCLEOTIDE SEQUENCE [LARGE SCALE GENOMIC DNA]</scope>
</reference>
<organism evidence="1 2">
    <name type="scientific">Trichogramma brassicae</name>
    <dbReference type="NCBI Taxonomy" id="86971"/>
    <lineage>
        <taxon>Eukaryota</taxon>
        <taxon>Metazoa</taxon>
        <taxon>Ecdysozoa</taxon>
        <taxon>Arthropoda</taxon>
        <taxon>Hexapoda</taxon>
        <taxon>Insecta</taxon>
        <taxon>Pterygota</taxon>
        <taxon>Neoptera</taxon>
        <taxon>Endopterygota</taxon>
        <taxon>Hymenoptera</taxon>
        <taxon>Apocrita</taxon>
        <taxon>Proctotrupomorpha</taxon>
        <taxon>Chalcidoidea</taxon>
        <taxon>Trichogrammatidae</taxon>
        <taxon>Trichogramma</taxon>
    </lineage>
</organism>
<evidence type="ECO:0000313" key="2">
    <source>
        <dbReference type="Proteomes" id="UP000479190"/>
    </source>
</evidence>
<sequence length="308" mass="34127">MEENAMHYTDMCEIRFSGLPDLPDMRDAGKVSAILGVLECDESISRIVSVRRWTPRSSTAAGAQAGSALVARFASPVARDAVMSYTHRLATVTKGSIFGTGGQGKIFATPMLTPPLYKLWCSALARAKELNYARPLLRGSLVYVRATPTSRLVKINNMRTRSAFGLSAPPRRRFSTSESIRHVIDKRKVSMIVSFNFSKAFDTIPHSLLIEKLRRIGYAPPTLGWFASSLTGRSQAIHLADGSYSSFVASTAGAPQNSSTWLVSTSFFSLQHLLWNSPYIWVKIILFYKTVRTYVTDFDALLIKCINN</sequence>
<keyword evidence="2" id="KW-1185">Reference proteome</keyword>
<evidence type="ECO:0000313" key="1">
    <source>
        <dbReference type="EMBL" id="CAB0040683.1"/>
    </source>
</evidence>
<dbReference type="AlphaFoldDB" id="A0A6H5IXS5"/>
<dbReference type="PANTHER" id="PTHR33332">
    <property type="entry name" value="REVERSE TRANSCRIPTASE DOMAIN-CONTAINING PROTEIN"/>
    <property type="match status" value="1"/>
</dbReference>
<protein>
    <submittedName>
        <fullName evidence="1">Uncharacterized protein</fullName>
    </submittedName>
</protein>